<sequence>MKVRSVGLFTLILLGLLQFYVASSSTEDSQPTVGTGTPPEYLSIQDLDHIPFEDYNGKSKNIKVPIKSIPEFNEIYSELEDDNQKKAELGVATRGMILSEDKDTAYLLLKYQCGVKLCDSLLLKKENEKITTLPINENSLFAGYQLSSNKKTLGLSYITIHYADFHNSDKVYKTYTVYIVDLPTFKIKKTLEVKQEPDFTKLLN</sequence>
<comment type="caution">
    <text evidence="1">The sequence shown here is derived from an EMBL/GenBank/DDBJ whole genome shotgun (WGS) entry which is preliminary data.</text>
</comment>
<protein>
    <submittedName>
        <fullName evidence="1">Uncharacterized protein</fullName>
    </submittedName>
</protein>
<evidence type="ECO:0000313" key="2">
    <source>
        <dbReference type="Proteomes" id="UP001067708"/>
    </source>
</evidence>
<reference evidence="1" key="1">
    <citation type="submission" date="2022-09" db="EMBL/GenBank/DDBJ databases">
        <title>Genome analysis and characterization of larvicidal activity of Brevibacillus strains.</title>
        <authorList>
            <person name="Patrusheva E.V."/>
            <person name="Izotova A.O."/>
            <person name="Toshchakov S.V."/>
            <person name="Sineoky S.P."/>
        </authorList>
    </citation>
    <scope>NUCLEOTIDE SEQUENCE</scope>
    <source>
        <strain evidence="1">VKPM_B-13244</strain>
    </source>
</reference>
<dbReference type="Proteomes" id="UP001067708">
    <property type="component" value="Unassembled WGS sequence"/>
</dbReference>
<gene>
    <name evidence="1" type="ORF">O0535_11305</name>
</gene>
<name>A0ABT4HX18_9BACL</name>
<proteinExistence type="predicted"/>
<organism evidence="1 2">
    <name type="scientific">Brevibacillus halotolerans</name>
    <dbReference type="NCBI Taxonomy" id="1507437"/>
    <lineage>
        <taxon>Bacteria</taxon>
        <taxon>Bacillati</taxon>
        <taxon>Bacillota</taxon>
        <taxon>Bacilli</taxon>
        <taxon>Bacillales</taxon>
        <taxon>Paenibacillaceae</taxon>
        <taxon>Brevibacillus</taxon>
    </lineage>
</organism>
<evidence type="ECO:0000313" key="1">
    <source>
        <dbReference type="EMBL" id="MCZ0831343.1"/>
    </source>
</evidence>
<dbReference type="EMBL" id="JAPTNG010000007">
    <property type="protein sequence ID" value="MCZ0831343.1"/>
    <property type="molecule type" value="Genomic_DNA"/>
</dbReference>
<dbReference type="RefSeq" id="WP_258417378.1">
    <property type="nucleotide sequence ID" value="NZ_JAPTNG010000007.1"/>
</dbReference>
<accession>A0ABT4HX18</accession>
<keyword evidence="2" id="KW-1185">Reference proteome</keyword>